<sequence length="614" mass="68265">MEHSFNSLVIITLLAFIVPIIIESVKKVKIPVVVGEIIAGVIIGKSGLNLIEAGSWLNFLSEFGFAFLMFLSGLEVDFNLIQRTAKKEKGILNGSILNSIIIFSLTLLISYIISQLFVIFNLLSTPWLMTLIISTTSLAIVMPTLKEKEIITTDYGQQLLLSALLADFLTILLITIFAILTTSGALHQILLIGLLFLAFIIFHKMGIIFSNSKIFDELAHATSQIKVRASFALILIFIALAQELGIEMILGAFLAGTIISLISDDENNYLNHKLDAIGYGFFIPIFFIMVGVKFDITVLFNSKDIWLFTICLIIASYLVKLIPALIFKRNYSWRETLSAGFLLSSRLSLIIAASTIGLELGIIGESINSAIILTAIFTCTVSPILFDYFCPEYEKDKESIVIIGSGELVSLLVKKLREDHTEITIIEKDSNRVKRAKQLADEVIEGDATNLSILKQVDINKNTTLVVATGDDYVNEKICKLVKDNFIVENILLLNSKCDMEKNKILSEEGINIITPSIAAVVMLENLIRSPKTFINLTEEKLTTKEIRLKQSFYIDKKVSDLDLPGECLLLSIERNNELIIPHGYNKLQYGDILTIAGSHDSVQLVARQLERAS</sequence>
<feature type="transmembrane region" description="Helical" evidence="9">
    <location>
        <begin position="157"/>
        <end position="180"/>
    </location>
</feature>
<feature type="transmembrane region" description="Helical" evidence="9">
    <location>
        <begin position="276"/>
        <end position="294"/>
    </location>
</feature>
<dbReference type="Pfam" id="PF02080">
    <property type="entry name" value="TrkA_C"/>
    <property type="match status" value="1"/>
</dbReference>
<dbReference type="PROSITE" id="PS51202">
    <property type="entry name" value="RCK_C"/>
    <property type="match status" value="1"/>
</dbReference>
<dbReference type="Proteomes" id="UP000190625">
    <property type="component" value="Unassembled WGS sequence"/>
</dbReference>
<dbReference type="GO" id="GO:1902600">
    <property type="term" value="P:proton transmembrane transport"/>
    <property type="evidence" value="ECO:0007669"/>
    <property type="project" value="InterPro"/>
</dbReference>
<name>A0A1T4LB32_9FIRM</name>
<dbReference type="PANTHER" id="PTHR43562">
    <property type="entry name" value="NAPA-TYPE SODIUM/HYDROGEN ANTIPORTER"/>
    <property type="match status" value="1"/>
</dbReference>
<evidence type="ECO:0000256" key="3">
    <source>
        <dbReference type="ARBA" id="ARBA00022448"/>
    </source>
</evidence>
<evidence type="ECO:0000259" key="10">
    <source>
        <dbReference type="PROSITE" id="PS51201"/>
    </source>
</evidence>
<feature type="transmembrane region" description="Helical" evidence="9">
    <location>
        <begin position="57"/>
        <end position="76"/>
    </location>
</feature>
<dbReference type="Gene3D" id="3.40.50.720">
    <property type="entry name" value="NAD(P)-binding Rossmann-like Domain"/>
    <property type="match status" value="1"/>
</dbReference>
<keyword evidence="7" id="KW-0406">Ion transport</keyword>
<evidence type="ECO:0000256" key="8">
    <source>
        <dbReference type="ARBA" id="ARBA00023136"/>
    </source>
</evidence>
<dbReference type="InterPro" id="IPR036291">
    <property type="entry name" value="NAD(P)-bd_dom_sf"/>
</dbReference>
<evidence type="ECO:0000313" key="13">
    <source>
        <dbReference type="Proteomes" id="UP000190625"/>
    </source>
</evidence>
<dbReference type="GO" id="GO:0008324">
    <property type="term" value="F:monoatomic cation transmembrane transporter activity"/>
    <property type="evidence" value="ECO:0007669"/>
    <property type="project" value="InterPro"/>
</dbReference>
<keyword evidence="4" id="KW-0050">Antiport</keyword>
<comment type="subcellular location">
    <subcellularLocation>
        <location evidence="1">Membrane</location>
        <topology evidence="1">Multi-pass membrane protein</topology>
    </subcellularLocation>
</comment>
<evidence type="ECO:0000259" key="11">
    <source>
        <dbReference type="PROSITE" id="PS51202"/>
    </source>
</evidence>
<keyword evidence="13" id="KW-1185">Reference proteome</keyword>
<keyword evidence="5 9" id="KW-0812">Transmembrane</keyword>
<dbReference type="AlphaFoldDB" id="A0A1T4LB32"/>
<dbReference type="EMBL" id="FUWM01000008">
    <property type="protein sequence ID" value="SJZ51803.1"/>
    <property type="molecule type" value="Genomic_DNA"/>
</dbReference>
<evidence type="ECO:0000256" key="9">
    <source>
        <dbReference type="SAM" id="Phobius"/>
    </source>
</evidence>
<dbReference type="InterPro" id="IPR036721">
    <property type="entry name" value="RCK_C_sf"/>
</dbReference>
<dbReference type="InterPro" id="IPR006153">
    <property type="entry name" value="Cation/H_exchanger_TM"/>
</dbReference>
<protein>
    <submittedName>
        <fullName evidence="12">Monovalent cation:H+ antiporter-2, CPA2 family</fullName>
    </submittedName>
</protein>
<dbReference type="PROSITE" id="PS51201">
    <property type="entry name" value="RCK_N"/>
    <property type="match status" value="1"/>
</dbReference>
<comment type="similarity">
    <text evidence="2">Belongs to the monovalent cation:proton antiporter 2 (CPA2) transporter (TC 2.A.37) family.</text>
</comment>
<feature type="transmembrane region" description="Helical" evidence="9">
    <location>
        <begin position="231"/>
        <end position="256"/>
    </location>
</feature>
<dbReference type="SUPFAM" id="SSF116726">
    <property type="entry name" value="TrkA C-terminal domain-like"/>
    <property type="match status" value="1"/>
</dbReference>
<proteinExistence type="inferred from homology"/>
<feature type="transmembrane region" description="Helical" evidence="9">
    <location>
        <begin position="126"/>
        <end position="145"/>
    </location>
</feature>
<feature type="domain" description="RCK C-terminal" evidence="11">
    <location>
        <begin position="532"/>
        <end position="612"/>
    </location>
</feature>
<feature type="transmembrane region" description="Helical" evidence="9">
    <location>
        <begin position="6"/>
        <end position="25"/>
    </location>
</feature>
<dbReference type="Gene3D" id="1.20.1530.20">
    <property type="match status" value="1"/>
</dbReference>
<dbReference type="RefSeq" id="WP_078809562.1">
    <property type="nucleotide sequence ID" value="NZ_FUWM01000008.1"/>
</dbReference>
<evidence type="ECO:0000256" key="1">
    <source>
        <dbReference type="ARBA" id="ARBA00004141"/>
    </source>
</evidence>
<evidence type="ECO:0000256" key="2">
    <source>
        <dbReference type="ARBA" id="ARBA00005551"/>
    </source>
</evidence>
<feature type="transmembrane region" description="Helical" evidence="9">
    <location>
        <begin position="96"/>
        <end position="120"/>
    </location>
</feature>
<evidence type="ECO:0000313" key="12">
    <source>
        <dbReference type="EMBL" id="SJZ51803.1"/>
    </source>
</evidence>
<dbReference type="GO" id="GO:0016020">
    <property type="term" value="C:membrane"/>
    <property type="evidence" value="ECO:0007669"/>
    <property type="project" value="UniProtKB-SubCell"/>
</dbReference>
<dbReference type="Pfam" id="PF02254">
    <property type="entry name" value="TrkA_N"/>
    <property type="match status" value="1"/>
</dbReference>
<dbReference type="GO" id="GO:0015297">
    <property type="term" value="F:antiporter activity"/>
    <property type="evidence" value="ECO:0007669"/>
    <property type="project" value="UniProtKB-KW"/>
</dbReference>
<evidence type="ECO:0000256" key="5">
    <source>
        <dbReference type="ARBA" id="ARBA00022692"/>
    </source>
</evidence>
<dbReference type="InterPro" id="IPR038770">
    <property type="entry name" value="Na+/solute_symporter_sf"/>
</dbReference>
<organism evidence="12 13">
    <name type="scientific">Selenihalanaerobacter shriftii</name>
    <dbReference type="NCBI Taxonomy" id="142842"/>
    <lineage>
        <taxon>Bacteria</taxon>
        <taxon>Bacillati</taxon>
        <taxon>Bacillota</taxon>
        <taxon>Clostridia</taxon>
        <taxon>Halanaerobiales</taxon>
        <taxon>Halobacteroidaceae</taxon>
        <taxon>Selenihalanaerobacter</taxon>
    </lineage>
</organism>
<dbReference type="Gene3D" id="3.30.70.1450">
    <property type="entry name" value="Regulator of K+ conductance, C-terminal domain"/>
    <property type="match status" value="1"/>
</dbReference>
<dbReference type="Pfam" id="PF00999">
    <property type="entry name" value="Na_H_Exchanger"/>
    <property type="match status" value="1"/>
</dbReference>
<accession>A0A1T4LB32</accession>
<dbReference type="InterPro" id="IPR003148">
    <property type="entry name" value="RCK_N"/>
</dbReference>
<reference evidence="13" key="1">
    <citation type="submission" date="2017-02" db="EMBL/GenBank/DDBJ databases">
        <authorList>
            <person name="Varghese N."/>
            <person name="Submissions S."/>
        </authorList>
    </citation>
    <scope>NUCLEOTIDE SEQUENCE [LARGE SCALE GENOMIC DNA]</scope>
    <source>
        <strain evidence="13">ATCC BAA-73</strain>
    </source>
</reference>
<evidence type="ECO:0000256" key="4">
    <source>
        <dbReference type="ARBA" id="ARBA00022449"/>
    </source>
</evidence>
<evidence type="ECO:0000256" key="6">
    <source>
        <dbReference type="ARBA" id="ARBA00022989"/>
    </source>
</evidence>
<keyword evidence="6 9" id="KW-1133">Transmembrane helix</keyword>
<feature type="transmembrane region" description="Helical" evidence="9">
    <location>
        <begin position="306"/>
        <end position="327"/>
    </location>
</feature>
<keyword evidence="3" id="KW-0813">Transport</keyword>
<dbReference type="GO" id="GO:0006813">
    <property type="term" value="P:potassium ion transport"/>
    <property type="evidence" value="ECO:0007669"/>
    <property type="project" value="InterPro"/>
</dbReference>
<dbReference type="STRING" id="142842.SAMN02745118_01066"/>
<dbReference type="PANTHER" id="PTHR43562:SF1">
    <property type="entry name" value="NA(+)_H(+) ANTIPORTER YJBQ-RELATED"/>
    <property type="match status" value="1"/>
</dbReference>
<evidence type="ECO:0000256" key="7">
    <source>
        <dbReference type="ARBA" id="ARBA00023065"/>
    </source>
</evidence>
<dbReference type="InterPro" id="IPR006037">
    <property type="entry name" value="RCK_C"/>
</dbReference>
<feature type="transmembrane region" description="Helical" evidence="9">
    <location>
        <begin position="186"/>
        <end position="210"/>
    </location>
</feature>
<feature type="transmembrane region" description="Helical" evidence="9">
    <location>
        <begin position="370"/>
        <end position="389"/>
    </location>
</feature>
<feature type="domain" description="RCK N-terminal" evidence="10">
    <location>
        <begin position="397"/>
        <end position="515"/>
    </location>
</feature>
<keyword evidence="8 9" id="KW-0472">Membrane</keyword>
<dbReference type="OrthoDB" id="9793589at2"/>
<dbReference type="SUPFAM" id="SSF51735">
    <property type="entry name" value="NAD(P)-binding Rossmann-fold domains"/>
    <property type="match status" value="1"/>
</dbReference>
<gene>
    <name evidence="12" type="ORF">SAMN02745118_01066</name>
</gene>
<feature type="transmembrane region" description="Helical" evidence="9">
    <location>
        <begin position="339"/>
        <end position="358"/>
    </location>
</feature>